<dbReference type="HOGENOM" id="CLU_099481_0_0_1"/>
<dbReference type="InParanoid" id="F7C160"/>
<dbReference type="PANTHER" id="PTHR15193">
    <property type="entry name" value="CD83 ANTIGEN"/>
    <property type="match status" value="1"/>
</dbReference>
<feature type="chain" id="PRO_5003354887" evidence="2">
    <location>
        <begin position="19"/>
        <end position="210"/>
    </location>
</feature>
<dbReference type="InterPro" id="IPR013106">
    <property type="entry name" value="Ig_V-set"/>
</dbReference>
<evidence type="ECO:0000313" key="4">
    <source>
        <dbReference type="Ensembl" id="ENSMODP00000013386.1"/>
    </source>
</evidence>
<dbReference type="AlphaFoldDB" id="F7C160"/>
<keyword evidence="1" id="KW-0812">Transmembrane</keyword>
<sequence length="210" mass="23697">MSILRLLVLSCAWCLVPATLIVETTCSGNVSLPCTALWDPQTPYTTIFWEKINARGGELTKMLGVNQSLSEHFHYEKEINGSLEACPPEKCSLNIRNITCQNAGIYRCTLQAPGEENSPSDIVFLKVAGCTMEHEDDKFKKYRAEILLLLVLAMFYVFLIVFTCKFAKLQNIFPDVNKQGMERTFLHIPFQNKKGTHQMGPATVQKMDLV</sequence>
<proteinExistence type="predicted"/>
<dbReference type="OMA" id="SWYKMAG"/>
<feature type="signal peptide" evidence="2">
    <location>
        <begin position="1"/>
        <end position="18"/>
    </location>
</feature>
<reference evidence="4" key="3">
    <citation type="submission" date="2025-09" db="UniProtKB">
        <authorList>
            <consortium name="Ensembl"/>
        </authorList>
    </citation>
    <scope>IDENTIFICATION</scope>
</reference>
<reference evidence="4" key="2">
    <citation type="submission" date="2025-08" db="UniProtKB">
        <authorList>
            <consortium name="Ensembl"/>
        </authorList>
    </citation>
    <scope>IDENTIFICATION</scope>
</reference>
<feature type="domain" description="Ig-like" evidence="3">
    <location>
        <begin position="17"/>
        <end position="120"/>
    </location>
</feature>
<dbReference type="PROSITE" id="PS50835">
    <property type="entry name" value="IG_LIKE"/>
    <property type="match status" value="1"/>
</dbReference>
<dbReference type="CTD" id="9308"/>
<name>F7C160_MONDO</name>
<reference evidence="4 5" key="1">
    <citation type="journal article" date="2007" name="Nature">
        <title>Genome of the marsupial Monodelphis domestica reveals innovation in non-coding sequences.</title>
        <authorList>
            <person name="Mikkelsen T.S."/>
            <person name="Wakefield M.J."/>
            <person name="Aken B."/>
            <person name="Amemiya C.T."/>
            <person name="Chang J.L."/>
            <person name="Duke S."/>
            <person name="Garber M."/>
            <person name="Gentles A.J."/>
            <person name="Goodstadt L."/>
            <person name="Heger A."/>
            <person name="Jurka J."/>
            <person name="Kamal M."/>
            <person name="Mauceli E."/>
            <person name="Searle S.M."/>
            <person name="Sharpe T."/>
            <person name="Baker M.L."/>
            <person name="Batzer M.A."/>
            <person name="Benos P.V."/>
            <person name="Belov K."/>
            <person name="Clamp M."/>
            <person name="Cook A."/>
            <person name="Cuff J."/>
            <person name="Das R."/>
            <person name="Davidow L."/>
            <person name="Deakin J.E."/>
            <person name="Fazzari M.J."/>
            <person name="Glass J.L."/>
            <person name="Grabherr M."/>
            <person name="Greally J.M."/>
            <person name="Gu W."/>
            <person name="Hore T.A."/>
            <person name="Huttley G.A."/>
            <person name="Kleber M."/>
            <person name="Jirtle R.L."/>
            <person name="Koina E."/>
            <person name="Lee J.T."/>
            <person name="Mahony S."/>
            <person name="Marra M.A."/>
            <person name="Miller R.D."/>
            <person name="Nicholls R.D."/>
            <person name="Oda M."/>
            <person name="Papenfuss A.T."/>
            <person name="Parra Z.E."/>
            <person name="Pollock D.D."/>
            <person name="Ray D.A."/>
            <person name="Schein J.E."/>
            <person name="Speed T.P."/>
            <person name="Thompson K."/>
            <person name="VandeBerg J.L."/>
            <person name="Wade C.M."/>
            <person name="Walker J.A."/>
            <person name="Waters P.D."/>
            <person name="Webber C."/>
            <person name="Weidman J.R."/>
            <person name="Xie X."/>
            <person name="Zody M.C."/>
            <person name="Baldwin J."/>
            <person name="Abdouelleil A."/>
            <person name="Abdulkadir J."/>
            <person name="Abebe A."/>
            <person name="Abera B."/>
            <person name="Abreu J."/>
            <person name="Acer S.C."/>
            <person name="Aftuck L."/>
            <person name="Alexander A."/>
            <person name="An P."/>
            <person name="Anderson E."/>
            <person name="Anderson S."/>
            <person name="Arachi H."/>
            <person name="Azer M."/>
            <person name="Bachantsang P."/>
            <person name="Barry A."/>
            <person name="Bayul T."/>
            <person name="Berlin A."/>
            <person name="Bessette D."/>
            <person name="Bloom T."/>
            <person name="Bloom T."/>
            <person name="Boguslavskiy L."/>
            <person name="Bonnet C."/>
            <person name="Boukhgalter B."/>
            <person name="Bourzgui I."/>
            <person name="Brown A."/>
            <person name="Cahill P."/>
            <person name="Channer S."/>
            <person name="Cheshatsang Y."/>
            <person name="Chuda L."/>
            <person name="Citroen M."/>
            <person name="Collymore A."/>
            <person name="Cooke P."/>
            <person name="Costello M."/>
            <person name="D'Aco K."/>
            <person name="Daza R."/>
            <person name="De Haan G."/>
            <person name="DeGray S."/>
            <person name="DeMaso C."/>
            <person name="Dhargay N."/>
            <person name="Dooley K."/>
            <person name="Dooley E."/>
            <person name="Doricent M."/>
            <person name="Dorje P."/>
            <person name="Dorjee K."/>
            <person name="Dupes A."/>
            <person name="Elong R."/>
            <person name="Falk J."/>
            <person name="Farina A."/>
            <person name="Faro S."/>
            <person name="Ferguson D."/>
            <person name="Fisher S."/>
            <person name="Foley C.D."/>
            <person name="Franke A."/>
            <person name="Friedrich D."/>
            <person name="Gadbois L."/>
            <person name="Gearin G."/>
            <person name="Gearin C.R."/>
            <person name="Giannoukos G."/>
            <person name="Goode T."/>
            <person name="Graham J."/>
            <person name="Grandbois E."/>
            <person name="Grewal S."/>
            <person name="Gyaltsen K."/>
            <person name="Hafez N."/>
            <person name="Hagos B."/>
            <person name="Hall J."/>
            <person name="Henson C."/>
            <person name="Hollinger A."/>
            <person name="Honan T."/>
            <person name="Huard M.D."/>
            <person name="Hughes L."/>
            <person name="Hurhula B."/>
            <person name="Husby M.E."/>
            <person name="Kamat A."/>
            <person name="Kanga B."/>
            <person name="Kashin S."/>
            <person name="Khazanovich D."/>
            <person name="Kisner P."/>
            <person name="Lance K."/>
            <person name="Lara M."/>
            <person name="Lee W."/>
            <person name="Lennon N."/>
            <person name="Letendre F."/>
            <person name="LeVine R."/>
            <person name="Lipovsky A."/>
            <person name="Liu X."/>
            <person name="Liu J."/>
            <person name="Liu S."/>
            <person name="Lokyitsang T."/>
            <person name="Lokyitsang Y."/>
            <person name="Lubonja R."/>
            <person name="Lui A."/>
            <person name="MacDonald P."/>
            <person name="Magnisalis V."/>
            <person name="Maru K."/>
            <person name="Matthews C."/>
            <person name="McCusker W."/>
            <person name="McDonough S."/>
            <person name="Mehta T."/>
            <person name="Meldrim J."/>
            <person name="Meneus L."/>
            <person name="Mihai O."/>
            <person name="Mihalev A."/>
            <person name="Mihova T."/>
            <person name="Mittelman R."/>
            <person name="Mlenga V."/>
            <person name="Montmayeur A."/>
            <person name="Mulrain L."/>
            <person name="Navidi A."/>
            <person name="Naylor J."/>
            <person name="Negash T."/>
            <person name="Nguyen T."/>
            <person name="Nguyen N."/>
            <person name="Nicol R."/>
            <person name="Norbu C."/>
            <person name="Norbu N."/>
            <person name="Novod N."/>
            <person name="O'Neill B."/>
            <person name="Osman S."/>
            <person name="Markiewicz E."/>
            <person name="Oyono O.L."/>
            <person name="Patti C."/>
            <person name="Phunkhang P."/>
            <person name="Pierre F."/>
            <person name="Priest M."/>
            <person name="Raghuraman S."/>
            <person name="Rege F."/>
            <person name="Reyes R."/>
            <person name="Rise C."/>
            <person name="Rogov P."/>
            <person name="Ross K."/>
            <person name="Ryan E."/>
            <person name="Settipalli S."/>
            <person name="Shea T."/>
            <person name="Sherpa N."/>
            <person name="Shi L."/>
            <person name="Shih D."/>
            <person name="Sparrow T."/>
            <person name="Spaulding J."/>
            <person name="Stalker J."/>
            <person name="Stange-Thomann N."/>
            <person name="Stavropoulos S."/>
            <person name="Stone C."/>
            <person name="Strader C."/>
            <person name="Tesfaye S."/>
            <person name="Thomson T."/>
            <person name="Thoulutsang Y."/>
            <person name="Thoulutsang D."/>
            <person name="Topham K."/>
            <person name="Topping I."/>
            <person name="Tsamla T."/>
            <person name="Vassiliev H."/>
            <person name="Vo A."/>
            <person name="Wangchuk T."/>
            <person name="Wangdi T."/>
            <person name="Weiand M."/>
            <person name="Wilkinson J."/>
            <person name="Wilson A."/>
            <person name="Yadav S."/>
            <person name="Young G."/>
            <person name="Yu Q."/>
            <person name="Zembek L."/>
            <person name="Zhong D."/>
            <person name="Zimmer A."/>
            <person name="Zwirko Z."/>
            <person name="Jaffe D.B."/>
            <person name="Alvarez P."/>
            <person name="Brockman W."/>
            <person name="Butler J."/>
            <person name="Chin C."/>
            <person name="Gnerre S."/>
            <person name="MacCallum I."/>
            <person name="Graves J.A."/>
            <person name="Ponting C.P."/>
            <person name="Breen M."/>
            <person name="Samollow P.B."/>
            <person name="Lander E.S."/>
            <person name="Lindblad-Toh K."/>
        </authorList>
    </citation>
    <scope>NUCLEOTIDE SEQUENCE [LARGE SCALE GENOMIC DNA]</scope>
</reference>
<dbReference type="GeneID" id="100026047"/>
<dbReference type="RefSeq" id="XP_001376792.2">
    <property type="nucleotide sequence ID" value="XM_001376755.5"/>
</dbReference>
<dbReference type="PANTHER" id="PTHR15193:SF1">
    <property type="entry name" value="CD83 ANTIGEN"/>
    <property type="match status" value="1"/>
</dbReference>
<keyword evidence="1" id="KW-0472">Membrane</keyword>
<accession>F7C160</accession>
<dbReference type="Bgee" id="ENSMODG00000010683">
    <property type="expression patterns" value="Expressed in spermatid and 13 other cell types or tissues"/>
</dbReference>
<dbReference type="KEGG" id="mdo:100026047"/>
<dbReference type="InterPro" id="IPR036179">
    <property type="entry name" value="Ig-like_dom_sf"/>
</dbReference>
<dbReference type="eggNOG" id="ENOG502S7FP">
    <property type="taxonomic scope" value="Eukaryota"/>
</dbReference>
<organism evidence="4 5">
    <name type="scientific">Monodelphis domestica</name>
    <name type="common">Gray short-tailed opossum</name>
    <dbReference type="NCBI Taxonomy" id="13616"/>
    <lineage>
        <taxon>Eukaryota</taxon>
        <taxon>Metazoa</taxon>
        <taxon>Chordata</taxon>
        <taxon>Craniata</taxon>
        <taxon>Vertebrata</taxon>
        <taxon>Euteleostomi</taxon>
        <taxon>Mammalia</taxon>
        <taxon>Metatheria</taxon>
        <taxon>Didelphimorphia</taxon>
        <taxon>Didelphidae</taxon>
        <taxon>Monodelphis</taxon>
    </lineage>
</organism>
<dbReference type="Proteomes" id="UP000002280">
    <property type="component" value="Chromosome 3"/>
</dbReference>
<dbReference type="OrthoDB" id="9422899at2759"/>
<dbReference type="GeneTree" id="ENSGT00390000007302"/>
<gene>
    <name evidence="4" type="primary">CD83</name>
</gene>
<keyword evidence="5" id="KW-1185">Reference proteome</keyword>
<evidence type="ECO:0000313" key="5">
    <source>
        <dbReference type="Proteomes" id="UP000002280"/>
    </source>
</evidence>
<evidence type="ECO:0000256" key="1">
    <source>
        <dbReference type="SAM" id="Phobius"/>
    </source>
</evidence>
<dbReference type="FunCoup" id="F7C160">
    <property type="interactions" value="575"/>
</dbReference>
<evidence type="ECO:0000259" key="3">
    <source>
        <dbReference type="PROSITE" id="PS50835"/>
    </source>
</evidence>
<evidence type="ECO:0000256" key="2">
    <source>
        <dbReference type="SAM" id="SignalP"/>
    </source>
</evidence>
<dbReference type="Ensembl" id="ENSMODT00000013631.3">
    <property type="protein sequence ID" value="ENSMODP00000013386.1"/>
    <property type="gene ID" value="ENSMODG00000010683.3"/>
</dbReference>
<dbReference type="InterPro" id="IPR007110">
    <property type="entry name" value="Ig-like_dom"/>
</dbReference>
<dbReference type="InterPro" id="IPR013783">
    <property type="entry name" value="Ig-like_fold"/>
</dbReference>
<protein>
    <submittedName>
        <fullName evidence="4">CD83 molecule</fullName>
    </submittedName>
</protein>
<dbReference type="Gene3D" id="2.60.40.10">
    <property type="entry name" value="Immunoglobulins"/>
    <property type="match status" value="1"/>
</dbReference>
<dbReference type="Pfam" id="PF07686">
    <property type="entry name" value="V-set"/>
    <property type="match status" value="1"/>
</dbReference>
<keyword evidence="2" id="KW-0732">Signal</keyword>
<feature type="transmembrane region" description="Helical" evidence="1">
    <location>
        <begin position="146"/>
        <end position="164"/>
    </location>
</feature>
<dbReference type="STRING" id="13616.ENSMODP00000013386"/>
<keyword evidence="1" id="KW-1133">Transmembrane helix</keyword>
<dbReference type="SUPFAM" id="SSF48726">
    <property type="entry name" value="Immunoglobulin"/>
    <property type="match status" value="1"/>
</dbReference>